<dbReference type="Pfam" id="PF10263">
    <property type="entry name" value="SprT-like"/>
    <property type="match status" value="1"/>
</dbReference>
<gene>
    <name evidence="4" type="ORF">JCM31447_17450</name>
</gene>
<evidence type="ECO:0000313" key="5">
    <source>
        <dbReference type="Proteomes" id="UP000291236"/>
    </source>
</evidence>
<evidence type="ECO:0000259" key="2">
    <source>
        <dbReference type="Pfam" id="PF10979"/>
    </source>
</evidence>
<evidence type="ECO:0000313" key="4">
    <source>
        <dbReference type="EMBL" id="BBH53302.1"/>
    </source>
</evidence>
<evidence type="ECO:0000259" key="1">
    <source>
        <dbReference type="Pfam" id="PF10263"/>
    </source>
</evidence>
<dbReference type="EMBL" id="AP019368">
    <property type="protein sequence ID" value="BBH53302.1"/>
    <property type="molecule type" value="Genomic_DNA"/>
</dbReference>
<dbReference type="Gene3D" id="3.30.2010.10">
    <property type="entry name" value="Metalloproteases ('zincins'), catalytic domain"/>
    <property type="match status" value="1"/>
</dbReference>
<dbReference type="Proteomes" id="UP000291236">
    <property type="component" value="Chromosome"/>
</dbReference>
<dbReference type="InterPro" id="IPR006640">
    <property type="entry name" value="SprT-like_domain"/>
</dbReference>
<dbReference type="OrthoDB" id="249404at2"/>
<dbReference type="KEGG" id="sbf:JCM31447_17450"/>
<reference evidence="4 5" key="1">
    <citation type="submission" date="2018-12" db="EMBL/GenBank/DDBJ databases">
        <title>Rubrispira sanarue gen. nov., sp., nov., a member of the order Silvanigrellales, isolated from a brackish lake in Hamamatsu Japan.</title>
        <authorList>
            <person name="Maejima Y."/>
            <person name="Iino T."/>
            <person name="Muraguchi Y."/>
            <person name="Fukuda K."/>
            <person name="Nojiri H."/>
            <person name="Ohkuma M."/>
            <person name="Moriuchi R."/>
            <person name="Dohra H."/>
            <person name="Kimbara K."/>
            <person name="Shintani M."/>
        </authorList>
    </citation>
    <scope>NUCLEOTIDE SEQUENCE [LARGE SCALE GENOMIC DNA]</scope>
    <source>
        <strain evidence="4 5">RF1110005</strain>
    </source>
</reference>
<organism evidence="4 5">
    <name type="scientific">Fluviispira sanaruensis</name>
    <dbReference type="NCBI Taxonomy" id="2493639"/>
    <lineage>
        <taxon>Bacteria</taxon>
        <taxon>Pseudomonadati</taxon>
        <taxon>Bdellovibrionota</taxon>
        <taxon>Oligoflexia</taxon>
        <taxon>Silvanigrellales</taxon>
        <taxon>Silvanigrellaceae</taxon>
        <taxon>Fluviispira</taxon>
    </lineage>
</organism>
<feature type="domain" description="DUF7168" evidence="3">
    <location>
        <begin position="191"/>
        <end position="295"/>
    </location>
</feature>
<dbReference type="InterPro" id="IPR024498">
    <property type="entry name" value="DUF2786"/>
</dbReference>
<dbReference type="InterPro" id="IPR055592">
    <property type="entry name" value="DUF7168"/>
</dbReference>
<dbReference type="GO" id="GO:0006950">
    <property type="term" value="P:response to stress"/>
    <property type="evidence" value="ECO:0007669"/>
    <property type="project" value="UniProtKB-ARBA"/>
</dbReference>
<keyword evidence="5" id="KW-1185">Reference proteome</keyword>
<feature type="domain" description="DUF2786" evidence="2">
    <location>
        <begin position="138"/>
        <end position="173"/>
    </location>
</feature>
<accession>A0A4P2VWH4</accession>
<protein>
    <submittedName>
        <fullName evidence="4">DUF2786 domain-containing protein</fullName>
    </submittedName>
</protein>
<dbReference type="RefSeq" id="WP_130608871.1">
    <property type="nucleotide sequence ID" value="NZ_AP019368.1"/>
</dbReference>
<evidence type="ECO:0000259" key="3">
    <source>
        <dbReference type="Pfam" id="PF23771"/>
    </source>
</evidence>
<dbReference type="Pfam" id="PF10979">
    <property type="entry name" value="DUF2786"/>
    <property type="match status" value="1"/>
</dbReference>
<name>A0A4P2VWH4_FLUSA</name>
<feature type="domain" description="SprT-like" evidence="1">
    <location>
        <begin position="42"/>
        <end position="107"/>
    </location>
</feature>
<sequence length="376" mass="44126">MKFQKIKNDLRTRWTLQLYKEYGNICYQYGLYLKKPLILIEDLKSTWGNWNSHAKIITLSTLLIEEYPWEVVIGVLKHEIAHQIVTDVFFSNDKHGKDFQKACNLIGLPKEFCKCTLEIEHKILHIRNGKNGSDDENILRKLEKLLSLAQSANENEALLAMEKVQELYAKYNIKRIQEGLDSEYYSLVVHIKKKKAPSTYVYVASLLQAHYFVNVIFSQLYDPLADESFQTLEILGTRHNVLMAEYVFHFLIERMEALWKNYQKEKSATSRYKLSYQKGLLVGFREKLDQLQKDKLKKQKQSKNNFSPESINTLLVLEDQKLQVFTKKLFPRIVQKVSSSNQVFTEHYDKGKKEGEKIILNKGVTQQNKEKRFLNS</sequence>
<proteinExistence type="predicted"/>
<dbReference type="Pfam" id="PF23771">
    <property type="entry name" value="DUF7168"/>
    <property type="match status" value="1"/>
</dbReference>
<dbReference type="AlphaFoldDB" id="A0A4P2VWH4"/>